<comment type="caution">
    <text evidence="1">The sequence shown here is derived from an EMBL/GenBank/DDBJ whole genome shotgun (WGS) entry which is preliminary data.</text>
</comment>
<dbReference type="AlphaFoldDB" id="A0A7C9HX83"/>
<protein>
    <submittedName>
        <fullName evidence="1">Uncharacterized protein</fullName>
    </submittedName>
</protein>
<name>A0A7C9HX83_9DEIO</name>
<reference evidence="1 2" key="1">
    <citation type="submission" date="2019-12" db="EMBL/GenBank/DDBJ databases">
        <title>Deinococcus sp. HMF7620 Genome sequencing and assembly.</title>
        <authorList>
            <person name="Kang H."/>
            <person name="Kim H."/>
            <person name="Joh K."/>
        </authorList>
    </citation>
    <scope>NUCLEOTIDE SEQUENCE [LARGE SCALE GENOMIC DNA]</scope>
    <source>
        <strain evidence="1 2">HMF7620</strain>
    </source>
</reference>
<proteinExistence type="predicted"/>
<sequence>MVECSCVLCGKGASTSTQPLGPAQHGALDYGLAGSILLAPSVLGLKGSARAWCYGFGAAAAFLNGLTDQPFTVKRLISFRVHGQADTPFVPLLLLLPWATGALKQPKARVFFTGYFLAALTNYLLTDYDRLPAKRSQAGR</sequence>
<dbReference type="Proteomes" id="UP000483286">
    <property type="component" value="Unassembled WGS sequence"/>
</dbReference>
<accession>A0A7C9HX83</accession>
<dbReference type="EMBL" id="WQLB01000005">
    <property type="protein sequence ID" value="MVN86270.1"/>
    <property type="molecule type" value="Genomic_DNA"/>
</dbReference>
<organism evidence="1 2">
    <name type="scientific">Deinococcus arboris</name>
    <dbReference type="NCBI Taxonomy" id="2682977"/>
    <lineage>
        <taxon>Bacteria</taxon>
        <taxon>Thermotogati</taxon>
        <taxon>Deinococcota</taxon>
        <taxon>Deinococci</taxon>
        <taxon>Deinococcales</taxon>
        <taxon>Deinococcaceae</taxon>
        <taxon>Deinococcus</taxon>
    </lineage>
</organism>
<gene>
    <name evidence="1" type="ORF">GO986_05780</name>
</gene>
<evidence type="ECO:0000313" key="2">
    <source>
        <dbReference type="Proteomes" id="UP000483286"/>
    </source>
</evidence>
<keyword evidence="2" id="KW-1185">Reference proteome</keyword>
<evidence type="ECO:0000313" key="1">
    <source>
        <dbReference type="EMBL" id="MVN86270.1"/>
    </source>
</evidence>